<reference evidence="2 3" key="1">
    <citation type="submission" date="2023-07" db="EMBL/GenBank/DDBJ databases">
        <title>Genomic Encyclopedia of Type Strains, Phase IV (KMG-IV): sequencing the most valuable type-strain genomes for metagenomic binning, comparative biology and taxonomic classification.</title>
        <authorList>
            <person name="Goeker M."/>
        </authorList>
    </citation>
    <scope>NUCLEOTIDE SEQUENCE [LARGE SCALE GENOMIC DNA]</scope>
    <source>
        <strain evidence="2 3">B1-1</strain>
    </source>
</reference>
<comment type="caution">
    <text evidence="2">The sequence shown here is derived from an EMBL/GenBank/DDBJ whole genome shotgun (WGS) entry which is preliminary data.</text>
</comment>
<organism evidence="2 3">
    <name type="scientific">Kaistia geumhonensis</name>
    <dbReference type="NCBI Taxonomy" id="410839"/>
    <lineage>
        <taxon>Bacteria</taxon>
        <taxon>Pseudomonadati</taxon>
        <taxon>Pseudomonadota</taxon>
        <taxon>Alphaproteobacteria</taxon>
        <taxon>Hyphomicrobiales</taxon>
        <taxon>Kaistiaceae</taxon>
        <taxon>Kaistia</taxon>
    </lineage>
</organism>
<dbReference type="SMART" id="SM00100">
    <property type="entry name" value="cNMP"/>
    <property type="match status" value="1"/>
</dbReference>
<dbReference type="RefSeq" id="WP_266280737.1">
    <property type="nucleotide sequence ID" value="NZ_JAPKNF010000001.1"/>
</dbReference>
<dbReference type="InterPro" id="IPR018488">
    <property type="entry name" value="cNMP-bd_CS"/>
</dbReference>
<sequence>MDIRDVLGRISLFADALTPSQRDQLAARCRLVTYPRDAVVMSEGDFGGFMLAIISGRLGVTTGGRRERHPVATIGPGEIVGEMALLTGARRAATVTALESTIAVEISKVALEAMFLQAPDLFDRLGALLADRQRRLGEPQAAHGRAGEIIDAMKRLFGRPSLSS</sequence>
<keyword evidence="3" id="KW-1185">Reference proteome</keyword>
<evidence type="ECO:0000313" key="2">
    <source>
        <dbReference type="EMBL" id="MDQ0515648.1"/>
    </source>
</evidence>
<accession>A0ABU0M3W5</accession>
<proteinExistence type="predicted"/>
<dbReference type="PROSITE" id="PS00889">
    <property type="entry name" value="CNMP_BINDING_2"/>
    <property type="match status" value="1"/>
</dbReference>
<dbReference type="PANTHER" id="PTHR24567">
    <property type="entry name" value="CRP FAMILY TRANSCRIPTIONAL REGULATORY PROTEIN"/>
    <property type="match status" value="1"/>
</dbReference>
<dbReference type="InterPro" id="IPR050397">
    <property type="entry name" value="Env_Response_Regulators"/>
</dbReference>
<dbReference type="SUPFAM" id="SSF51206">
    <property type="entry name" value="cAMP-binding domain-like"/>
    <property type="match status" value="1"/>
</dbReference>
<dbReference type="EMBL" id="JAUSWJ010000001">
    <property type="protein sequence ID" value="MDQ0515648.1"/>
    <property type="molecule type" value="Genomic_DNA"/>
</dbReference>
<dbReference type="PANTHER" id="PTHR24567:SF74">
    <property type="entry name" value="HTH-TYPE TRANSCRIPTIONAL REGULATOR ARCR"/>
    <property type="match status" value="1"/>
</dbReference>
<protein>
    <submittedName>
        <fullName evidence="2">CRP-like cAMP-binding protein</fullName>
    </submittedName>
</protein>
<dbReference type="Pfam" id="PF00027">
    <property type="entry name" value="cNMP_binding"/>
    <property type="match status" value="1"/>
</dbReference>
<dbReference type="Gene3D" id="2.60.120.10">
    <property type="entry name" value="Jelly Rolls"/>
    <property type="match status" value="1"/>
</dbReference>
<dbReference type="CDD" id="cd00038">
    <property type="entry name" value="CAP_ED"/>
    <property type="match status" value="1"/>
</dbReference>
<dbReference type="InterPro" id="IPR000595">
    <property type="entry name" value="cNMP-bd_dom"/>
</dbReference>
<evidence type="ECO:0000259" key="1">
    <source>
        <dbReference type="PROSITE" id="PS50042"/>
    </source>
</evidence>
<feature type="domain" description="Cyclic nucleotide-binding" evidence="1">
    <location>
        <begin position="13"/>
        <end position="132"/>
    </location>
</feature>
<evidence type="ECO:0000313" key="3">
    <source>
        <dbReference type="Proteomes" id="UP001223743"/>
    </source>
</evidence>
<dbReference type="Proteomes" id="UP001223743">
    <property type="component" value="Unassembled WGS sequence"/>
</dbReference>
<name>A0ABU0M3W5_9HYPH</name>
<dbReference type="PROSITE" id="PS50042">
    <property type="entry name" value="CNMP_BINDING_3"/>
    <property type="match status" value="1"/>
</dbReference>
<dbReference type="InterPro" id="IPR014710">
    <property type="entry name" value="RmlC-like_jellyroll"/>
</dbReference>
<gene>
    <name evidence="2" type="ORF">QO015_001261</name>
</gene>
<dbReference type="InterPro" id="IPR018490">
    <property type="entry name" value="cNMP-bd_dom_sf"/>
</dbReference>